<evidence type="ECO:0000256" key="2">
    <source>
        <dbReference type="SAM" id="Phobius"/>
    </source>
</evidence>
<feature type="region of interest" description="Disordered" evidence="1">
    <location>
        <begin position="209"/>
        <end position="255"/>
    </location>
</feature>
<feature type="transmembrane region" description="Helical" evidence="2">
    <location>
        <begin position="21"/>
        <end position="40"/>
    </location>
</feature>
<feature type="transmembrane region" description="Helical" evidence="2">
    <location>
        <begin position="184"/>
        <end position="203"/>
    </location>
</feature>
<gene>
    <name evidence="4" type="ORF">FB560_2536</name>
</gene>
<dbReference type="AlphaFoldDB" id="A0A543BPV9"/>
<dbReference type="OrthoDB" id="5175658at2"/>
<reference evidence="4 5" key="1">
    <citation type="submission" date="2019-06" db="EMBL/GenBank/DDBJ databases">
        <title>Sequencing the genomes of 1000 actinobacteria strains.</title>
        <authorList>
            <person name="Klenk H.-P."/>
        </authorList>
    </citation>
    <scope>NUCLEOTIDE SEQUENCE [LARGE SCALE GENOMIC DNA]</scope>
    <source>
        <strain evidence="4 5">DSM 20169</strain>
    </source>
</reference>
<evidence type="ECO:0000259" key="3">
    <source>
        <dbReference type="Pfam" id="PF14016"/>
    </source>
</evidence>
<dbReference type="RefSeq" id="WP_141872683.1">
    <property type="nucleotide sequence ID" value="NZ_VFOX01000001.1"/>
</dbReference>
<accession>A0A543BPV9</accession>
<keyword evidence="5" id="KW-1185">Reference proteome</keyword>
<feature type="transmembrane region" description="Helical" evidence="2">
    <location>
        <begin position="70"/>
        <end position="93"/>
    </location>
</feature>
<dbReference type="Pfam" id="PF14016">
    <property type="entry name" value="DUF4232"/>
    <property type="match status" value="1"/>
</dbReference>
<dbReference type="InterPro" id="IPR025326">
    <property type="entry name" value="DUF4232"/>
</dbReference>
<evidence type="ECO:0000313" key="5">
    <source>
        <dbReference type="Proteomes" id="UP000317209"/>
    </source>
</evidence>
<name>A0A543BPV9_9MICO</name>
<organism evidence="4 5">
    <name type="scientific">Microbacterium saperdae</name>
    <dbReference type="NCBI Taxonomy" id="69368"/>
    <lineage>
        <taxon>Bacteria</taxon>
        <taxon>Bacillati</taxon>
        <taxon>Actinomycetota</taxon>
        <taxon>Actinomycetes</taxon>
        <taxon>Micrococcales</taxon>
        <taxon>Microbacteriaceae</taxon>
        <taxon>Microbacterium</taxon>
    </lineage>
</organism>
<protein>
    <submittedName>
        <fullName evidence="4">Putative membrane protein</fullName>
    </submittedName>
</protein>
<evidence type="ECO:0000313" key="4">
    <source>
        <dbReference type="EMBL" id="TQL86871.1"/>
    </source>
</evidence>
<keyword evidence="2" id="KW-1133">Transmembrane helix</keyword>
<dbReference type="EMBL" id="VFOX01000001">
    <property type="protein sequence ID" value="TQL86871.1"/>
    <property type="molecule type" value="Genomic_DNA"/>
</dbReference>
<feature type="compositionally biased region" description="Low complexity" evidence="1">
    <location>
        <begin position="226"/>
        <end position="240"/>
    </location>
</feature>
<dbReference type="Proteomes" id="UP000317209">
    <property type="component" value="Unassembled WGS sequence"/>
</dbReference>
<evidence type="ECO:0000256" key="1">
    <source>
        <dbReference type="SAM" id="MobiDB-lite"/>
    </source>
</evidence>
<keyword evidence="2" id="KW-0812">Transmembrane</keyword>
<sequence>MIRASAVLSGGNAMRHGATKQGLIGGAVLAALWFVCGWVPHLLYQAGGSLATLARLVPSPMTRGVFGNPVLWAVLVQLLMAVVLVAGFAVLAARFSAGRVSFVAGWLTAILVAFAIGAALDLGNVVTGVGDFGIGGAISSMGAASETTWWAVVAGWIPALVYARSGPAWDADVPPARRSGATTSNLVVALIAAVALILIPVASQAGDDAMQEQLRQEQATAEGEADPSGAAAPDPSADGEPVPTAGPSDGATVDGACTAEDTTIMTPPPDGATGHRGQLLQLVNVAEEPCILNGYPDVAYGDQNGHLLDVSVEHGRSFMAEDLGPSSITLQPGDSATAVIGWDANSVQGQLAARSIWVAVTPGEERLSWQMPLDLIPGATVHVTAWRPAVPPAG</sequence>
<feature type="domain" description="DUF4232" evidence="3">
    <location>
        <begin position="257"/>
        <end position="386"/>
    </location>
</feature>
<proteinExistence type="predicted"/>
<feature type="transmembrane region" description="Helical" evidence="2">
    <location>
        <begin position="100"/>
        <end position="120"/>
    </location>
</feature>
<keyword evidence="2" id="KW-0472">Membrane</keyword>
<comment type="caution">
    <text evidence="4">The sequence shown here is derived from an EMBL/GenBank/DDBJ whole genome shotgun (WGS) entry which is preliminary data.</text>
</comment>